<dbReference type="AlphaFoldDB" id="A0A3G2R5Y5"/>
<protein>
    <submittedName>
        <fullName evidence="1">Uncharacterized protein</fullName>
    </submittedName>
</protein>
<name>A0A3G2R5Y5_9FIRM</name>
<dbReference type="EMBL" id="CP033169">
    <property type="protein sequence ID" value="AYO30806.1"/>
    <property type="molecule type" value="Genomic_DNA"/>
</dbReference>
<organism evidence="1 2">
    <name type="scientific">Biomaibacter acetigenes</name>
    <dbReference type="NCBI Taxonomy" id="2316383"/>
    <lineage>
        <taxon>Bacteria</taxon>
        <taxon>Bacillati</taxon>
        <taxon>Bacillota</taxon>
        <taxon>Clostridia</taxon>
        <taxon>Thermosediminibacterales</taxon>
        <taxon>Tepidanaerobacteraceae</taxon>
        <taxon>Biomaibacter</taxon>
    </lineage>
</organism>
<evidence type="ECO:0000313" key="1">
    <source>
        <dbReference type="EMBL" id="AYO30806.1"/>
    </source>
</evidence>
<gene>
    <name evidence="1" type="ORF">D2962_09460</name>
</gene>
<reference evidence="1 2" key="1">
    <citation type="submission" date="2018-10" db="EMBL/GenBank/DDBJ databases">
        <authorList>
            <person name="Zhang X."/>
        </authorList>
    </citation>
    <scope>NUCLEOTIDE SEQUENCE [LARGE SCALE GENOMIC DNA]</scope>
    <source>
        <strain evidence="1 2">SK-G1</strain>
    </source>
</reference>
<evidence type="ECO:0000313" key="2">
    <source>
        <dbReference type="Proteomes" id="UP000280960"/>
    </source>
</evidence>
<keyword evidence="2" id="KW-1185">Reference proteome</keyword>
<proteinExistence type="predicted"/>
<dbReference type="Proteomes" id="UP000280960">
    <property type="component" value="Chromosome"/>
</dbReference>
<accession>A0A3G2R5Y5</accession>
<sequence length="279" mass="31641">MREAIRQHLINQIPEIKGCFEPHAATAKTQKPYLIIRQGMDTEETPWTGFRRIIEVWPYVSRTTFINVDTLAEKVIRALDGQLLTTQAGEVFTCHYLGTAGDDFVDEDWDAITRGLRFAVMALQPVTVPETVADDPWLDKLALWTANVMGVDWTIYRNFWPLGYKRPAVMWRITNIEVREKGTAMFEVRKRFTGHILGRTPNEQIAGVMTILQEMGNAIKIPLDTMSRKYMTISNMASNMQQDAITAGQISLILARNTNRPAEDAPLIMGVHNSGFIND</sequence>
<dbReference type="KEGG" id="bacg:D2962_09460"/>